<evidence type="ECO:0000256" key="3">
    <source>
        <dbReference type="SAM" id="MobiDB-lite"/>
    </source>
</evidence>
<dbReference type="InterPro" id="IPR000408">
    <property type="entry name" value="Reg_chr_condens"/>
</dbReference>
<dbReference type="PRINTS" id="PR00633">
    <property type="entry name" value="RCCNDNSATION"/>
</dbReference>
<feature type="repeat" description="RCC1" evidence="2">
    <location>
        <begin position="413"/>
        <end position="464"/>
    </location>
</feature>
<dbReference type="PROSITE" id="PS00626">
    <property type="entry name" value="RCC1_2"/>
    <property type="match status" value="3"/>
</dbReference>
<sequence>MSQNQKQKMSFNHQDSDLSKDELLLGSYDHEDQLFQSQGDDKLKQSHLKDERNLSPNNISSMKSSNVNVQNEGQGNSIKCYIFAWGKNESGELSFGNQKQPFYNKPENPKNLDRIYIKQISTSQNHSACISANGELYVCGSALHGKLGLEELTMANINKFQMIPIFKGIKVLQVACGDYHTLALTDTDQVYSWGGTLHKKVGQRSGKPAPIQQLNKKGVIQVDCGDYHSAAITQNGDIYTWGGGGQDYNKGQLGLGHVKDIENPEKLKFFEGKKIVKVSCGQFHTMALTSENELFGWGAGEFGELGTSKFKHEYTPIRVKVNFNQYNILYENILFENSIQNPQIIDIKCGGHHTLLLTNNGYIYSSGYGRQGQLGLRNSENQCEFQLVWTLTKKKIIKIAAGWNHSLALSDQNDIFACGHGARGQLGLGDEESRTIFTHVVSLGGKNTATISAGGDHSWAVLDQNFPVKQNYRPPSPLRSLDTRPLNKSRDVSPDLSMMKDNQSKFLPDEQKIIFEKILQVVYVEVDLCHRFVRFTLIDPSKPFKKRLDEYLEEIKQFENGGIVFTKWQNDDLLIDENNNQINKKENLAKNITLMMICHPNRSVSNQNQNELNQQYNNVKDSNTAFSNLFKTTSVGDMTLYKESDVQKDPTQQKLGYWFVLFSKKFKSIVEKMKFFELRPQSLNNNPSQN</sequence>
<feature type="repeat" description="RCC1" evidence="2">
    <location>
        <begin position="236"/>
        <end position="291"/>
    </location>
</feature>
<evidence type="ECO:0000256" key="1">
    <source>
        <dbReference type="ARBA" id="ARBA00022737"/>
    </source>
</evidence>
<feature type="domain" description="RCC1-like" evidence="4">
    <location>
        <begin position="144"/>
        <end position="464"/>
    </location>
</feature>
<evidence type="ECO:0000259" key="4">
    <source>
        <dbReference type="Pfam" id="PF25390"/>
    </source>
</evidence>
<name>Q22DR1_TETTS</name>
<evidence type="ECO:0000313" key="6">
    <source>
        <dbReference type="Proteomes" id="UP000009168"/>
    </source>
</evidence>
<feature type="compositionally biased region" description="Basic and acidic residues" evidence="3">
    <location>
        <begin position="40"/>
        <end position="53"/>
    </location>
</feature>
<dbReference type="InterPro" id="IPR051210">
    <property type="entry name" value="Ub_ligase/GEF_domain"/>
</dbReference>
<keyword evidence="1" id="KW-0677">Repeat</keyword>
<dbReference type="Gene3D" id="2.130.10.30">
    <property type="entry name" value="Regulator of chromosome condensation 1/beta-lactamase-inhibitor protein II"/>
    <property type="match status" value="2"/>
</dbReference>
<dbReference type="PANTHER" id="PTHR22870">
    <property type="entry name" value="REGULATOR OF CHROMOSOME CONDENSATION"/>
    <property type="match status" value="1"/>
</dbReference>
<feature type="repeat" description="RCC1" evidence="2">
    <location>
        <begin position="80"/>
        <end position="133"/>
    </location>
</feature>
<feature type="region of interest" description="Disordered" evidence="3">
    <location>
        <begin position="471"/>
        <end position="499"/>
    </location>
</feature>
<feature type="compositionally biased region" description="Polar residues" evidence="3">
    <location>
        <begin position="54"/>
        <end position="70"/>
    </location>
</feature>
<dbReference type="HOGENOM" id="CLU_277144_0_0_1"/>
<dbReference type="OrthoDB" id="10256179at2759"/>
<feature type="repeat" description="RCC1" evidence="2">
    <location>
        <begin position="361"/>
        <end position="412"/>
    </location>
</feature>
<evidence type="ECO:0000256" key="2">
    <source>
        <dbReference type="PROSITE-ProRule" id="PRU00235"/>
    </source>
</evidence>
<dbReference type="InParanoid" id="Q22DR1"/>
<proteinExistence type="predicted"/>
<dbReference type="SUPFAM" id="SSF50985">
    <property type="entry name" value="RCC1/BLIP-II"/>
    <property type="match status" value="1"/>
</dbReference>
<feature type="repeat" description="RCC1" evidence="2">
    <location>
        <begin position="292"/>
        <end position="360"/>
    </location>
</feature>
<dbReference type="EMBL" id="GG662503">
    <property type="protein sequence ID" value="EAR83393.2"/>
    <property type="molecule type" value="Genomic_DNA"/>
</dbReference>
<dbReference type="RefSeq" id="XP_001031056.2">
    <property type="nucleotide sequence ID" value="XM_001031056.3"/>
</dbReference>
<dbReference type="KEGG" id="tet:TTHERM_00938810"/>
<dbReference type="AlphaFoldDB" id="Q22DR1"/>
<evidence type="ECO:0000313" key="5">
    <source>
        <dbReference type="EMBL" id="EAR83393.2"/>
    </source>
</evidence>
<dbReference type="Pfam" id="PF00415">
    <property type="entry name" value="RCC1"/>
    <property type="match status" value="1"/>
</dbReference>
<gene>
    <name evidence="5" type="ORF">TTHERM_00938810</name>
</gene>
<dbReference type="STRING" id="312017.Q22DR1"/>
<organism evidence="5 6">
    <name type="scientific">Tetrahymena thermophila (strain SB210)</name>
    <dbReference type="NCBI Taxonomy" id="312017"/>
    <lineage>
        <taxon>Eukaryota</taxon>
        <taxon>Sar</taxon>
        <taxon>Alveolata</taxon>
        <taxon>Ciliophora</taxon>
        <taxon>Intramacronucleata</taxon>
        <taxon>Oligohymenophorea</taxon>
        <taxon>Hymenostomatida</taxon>
        <taxon>Tetrahymenina</taxon>
        <taxon>Tetrahymenidae</taxon>
        <taxon>Tetrahymena</taxon>
    </lineage>
</organism>
<dbReference type="InterPro" id="IPR009091">
    <property type="entry name" value="RCC1/BLIP-II"/>
</dbReference>
<feature type="repeat" description="RCC1" evidence="2">
    <location>
        <begin position="188"/>
        <end position="235"/>
    </location>
</feature>
<dbReference type="GeneID" id="7840556"/>
<feature type="repeat" description="RCC1" evidence="2">
    <location>
        <begin position="134"/>
        <end position="187"/>
    </location>
</feature>
<dbReference type="eggNOG" id="KOG0941">
    <property type="taxonomic scope" value="Eukaryota"/>
</dbReference>
<dbReference type="InterPro" id="IPR058923">
    <property type="entry name" value="RCC1-like_dom"/>
</dbReference>
<dbReference type="Proteomes" id="UP000009168">
    <property type="component" value="Unassembled WGS sequence"/>
</dbReference>
<accession>Q22DR1</accession>
<feature type="region of interest" description="Disordered" evidence="3">
    <location>
        <begin position="40"/>
        <end position="70"/>
    </location>
</feature>
<dbReference type="PANTHER" id="PTHR22870:SF408">
    <property type="entry name" value="OS09G0560450 PROTEIN"/>
    <property type="match status" value="1"/>
</dbReference>
<reference evidence="6" key="1">
    <citation type="journal article" date="2006" name="PLoS Biol.">
        <title>Macronuclear genome sequence of the ciliate Tetrahymena thermophila, a model eukaryote.</title>
        <authorList>
            <person name="Eisen J.A."/>
            <person name="Coyne R.S."/>
            <person name="Wu M."/>
            <person name="Wu D."/>
            <person name="Thiagarajan M."/>
            <person name="Wortman J.R."/>
            <person name="Badger J.H."/>
            <person name="Ren Q."/>
            <person name="Amedeo P."/>
            <person name="Jones K.M."/>
            <person name="Tallon L.J."/>
            <person name="Delcher A.L."/>
            <person name="Salzberg S.L."/>
            <person name="Silva J.C."/>
            <person name="Haas B.J."/>
            <person name="Majoros W.H."/>
            <person name="Farzad M."/>
            <person name="Carlton J.M."/>
            <person name="Smith R.K. Jr."/>
            <person name="Garg J."/>
            <person name="Pearlman R.E."/>
            <person name="Karrer K.M."/>
            <person name="Sun L."/>
            <person name="Manning G."/>
            <person name="Elde N.C."/>
            <person name="Turkewitz A.P."/>
            <person name="Asai D.J."/>
            <person name="Wilkes D.E."/>
            <person name="Wang Y."/>
            <person name="Cai H."/>
            <person name="Collins K."/>
            <person name="Stewart B.A."/>
            <person name="Lee S.R."/>
            <person name="Wilamowska K."/>
            <person name="Weinberg Z."/>
            <person name="Ruzzo W.L."/>
            <person name="Wloga D."/>
            <person name="Gaertig J."/>
            <person name="Frankel J."/>
            <person name="Tsao C.-C."/>
            <person name="Gorovsky M.A."/>
            <person name="Keeling P.J."/>
            <person name="Waller R.F."/>
            <person name="Patron N.J."/>
            <person name="Cherry J.M."/>
            <person name="Stover N.A."/>
            <person name="Krieger C.J."/>
            <person name="del Toro C."/>
            <person name="Ryder H.F."/>
            <person name="Williamson S.C."/>
            <person name="Barbeau R.A."/>
            <person name="Hamilton E.P."/>
            <person name="Orias E."/>
        </authorList>
    </citation>
    <scope>NUCLEOTIDE SEQUENCE [LARGE SCALE GENOMIC DNA]</scope>
    <source>
        <strain evidence="6">SB210</strain>
    </source>
</reference>
<protein>
    <submittedName>
        <fullName evidence="5">Chromosome condensation regulator RCC1 repeat protein</fullName>
    </submittedName>
</protein>
<dbReference type="Pfam" id="PF25390">
    <property type="entry name" value="WD40_RLD"/>
    <property type="match status" value="1"/>
</dbReference>
<dbReference type="PROSITE" id="PS50012">
    <property type="entry name" value="RCC1_3"/>
    <property type="match status" value="7"/>
</dbReference>
<keyword evidence="6" id="KW-1185">Reference proteome</keyword>